<dbReference type="GO" id="GO:1904161">
    <property type="term" value="P:DNA synthesis involved in UV-damage excision repair"/>
    <property type="evidence" value="ECO:0007669"/>
    <property type="project" value="TreeGrafter"/>
</dbReference>
<accession>A0A9P0DSI9</accession>
<sequence>MMDSATEEIYFQRLQEYVQDDDKSVTLPALARDLKVSIQDAKYLLAKYVKDQRKLNPKQLAVTYVLTGVLHGKGNAVIIVKETDLDEKRSLFDKVESETLFSVQKCKEIDLNSLSLVYDVTKAAESPLLGSIVSKHCIKRTLKVKKLPPPPPSTIKGKSSFFLPKTSSNTSLKSEESSSSKDEPKQKQNNKEKEADKKSTTNTKPKGGLSAFFSKTSSSSSIKSENGIKKEYSTISSSQPSELEELMEVDFQESSEEFKLDSKKIKNESNVDIKKGQQEVVKDEGKNNIKKSDVKNKKNKNKREREKSQEKSVKKRKRIVERMDSESDDMFENDEEDIVEKSDEEPERAPSPVAKKPLAPKNKIRKAVDKTYMDEEGYIVTKTEYVYESAPEDEEPAKTVKNEPLEKPKVEKKNSASSENEVSPPKGGKGKKGKKNNMQNQPTLMNFFKKK</sequence>
<comment type="subcellular location">
    <subcellularLocation>
        <location evidence="1">Nucleus</location>
    </subcellularLocation>
</comment>
<evidence type="ECO:0000256" key="1">
    <source>
        <dbReference type="ARBA" id="ARBA00004123"/>
    </source>
</evidence>
<dbReference type="PANTHER" id="PTHR17598">
    <property type="entry name" value="DNA POLYMERASE DELTA SUBUNIT 3"/>
    <property type="match status" value="1"/>
</dbReference>
<dbReference type="EMBL" id="OU898278">
    <property type="protein sequence ID" value="CAH1275834.1"/>
    <property type="molecule type" value="Genomic_DNA"/>
</dbReference>
<dbReference type="PANTHER" id="PTHR17598:SF13">
    <property type="entry name" value="DNA POLYMERASE DELTA SUBUNIT 3"/>
    <property type="match status" value="1"/>
</dbReference>
<feature type="region of interest" description="Disordered" evidence="5">
    <location>
        <begin position="387"/>
        <end position="451"/>
    </location>
</feature>
<dbReference type="InterPro" id="IPR019038">
    <property type="entry name" value="POLD3"/>
</dbReference>
<dbReference type="OrthoDB" id="514823at2759"/>
<dbReference type="GO" id="GO:0006271">
    <property type="term" value="P:DNA strand elongation involved in DNA replication"/>
    <property type="evidence" value="ECO:0007669"/>
    <property type="project" value="TreeGrafter"/>
</dbReference>
<evidence type="ECO:0000256" key="2">
    <source>
        <dbReference type="ARBA" id="ARBA00017589"/>
    </source>
</evidence>
<feature type="compositionally biased region" description="Low complexity" evidence="5">
    <location>
        <begin position="154"/>
        <end position="172"/>
    </location>
</feature>
<evidence type="ECO:0000256" key="5">
    <source>
        <dbReference type="SAM" id="MobiDB-lite"/>
    </source>
</evidence>
<keyword evidence="7" id="KW-1185">Reference proteome</keyword>
<feature type="compositionally biased region" description="Acidic residues" evidence="5">
    <location>
        <begin position="326"/>
        <end position="346"/>
    </location>
</feature>
<evidence type="ECO:0000313" key="7">
    <source>
        <dbReference type="Proteomes" id="UP001153709"/>
    </source>
</evidence>
<dbReference type="GO" id="GO:0006297">
    <property type="term" value="P:nucleotide-excision repair, DNA gap filling"/>
    <property type="evidence" value="ECO:0007669"/>
    <property type="project" value="TreeGrafter"/>
</dbReference>
<reference evidence="6" key="1">
    <citation type="submission" date="2022-01" db="EMBL/GenBank/DDBJ databases">
        <authorList>
            <person name="King R."/>
        </authorList>
    </citation>
    <scope>NUCLEOTIDE SEQUENCE</scope>
</reference>
<evidence type="ECO:0000256" key="4">
    <source>
        <dbReference type="ARBA" id="ARBA00023242"/>
    </source>
</evidence>
<feature type="compositionally biased region" description="Low complexity" evidence="5">
    <location>
        <begin position="210"/>
        <end position="224"/>
    </location>
</feature>
<dbReference type="GO" id="GO:0043625">
    <property type="term" value="C:delta DNA polymerase complex"/>
    <property type="evidence" value="ECO:0007669"/>
    <property type="project" value="InterPro"/>
</dbReference>
<feature type="region of interest" description="Disordered" evidence="5">
    <location>
        <begin position="144"/>
        <end position="367"/>
    </location>
</feature>
<feature type="compositionally biased region" description="Basic and acidic residues" evidence="5">
    <location>
        <begin position="303"/>
        <end position="312"/>
    </location>
</feature>
<proteinExistence type="predicted"/>
<keyword evidence="3" id="KW-0235">DNA replication</keyword>
<evidence type="ECO:0000313" key="6">
    <source>
        <dbReference type="EMBL" id="CAH1275834.1"/>
    </source>
</evidence>
<organism evidence="6 7">
    <name type="scientific">Diabrotica balteata</name>
    <name type="common">Banded cucumber beetle</name>
    <dbReference type="NCBI Taxonomy" id="107213"/>
    <lineage>
        <taxon>Eukaryota</taxon>
        <taxon>Metazoa</taxon>
        <taxon>Ecdysozoa</taxon>
        <taxon>Arthropoda</taxon>
        <taxon>Hexapoda</taxon>
        <taxon>Insecta</taxon>
        <taxon>Pterygota</taxon>
        <taxon>Neoptera</taxon>
        <taxon>Endopterygota</taxon>
        <taxon>Coleoptera</taxon>
        <taxon>Polyphaga</taxon>
        <taxon>Cucujiformia</taxon>
        <taxon>Chrysomeloidea</taxon>
        <taxon>Chrysomelidae</taxon>
        <taxon>Galerucinae</taxon>
        <taxon>Diabroticina</taxon>
        <taxon>Diabroticites</taxon>
        <taxon>Diabrotica</taxon>
    </lineage>
</organism>
<dbReference type="AlphaFoldDB" id="A0A9P0DSI9"/>
<feature type="compositionally biased region" description="Basic and acidic residues" evidence="5">
    <location>
        <begin position="396"/>
        <end position="414"/>
    </location>
</feature>
<dbReference type="InterPro" id="IPR041913">
    <property type="entry name" value="POLD3_sf"/>
</dbReference>
<evidence type="ECO:0000256" key="3">
    <source>
        <dbReference type="ARBA" id="ARBA00022705"/>
    </source>
</evidence>
<dbReference type="Proteomes" id="UP001153709">
    <property type="component" value="Chromosome 3"/>
</dbReference>
<protein>
    <recommendedName>
        <fullName evidence="2">DNA polymerase delta subunit 3</fullName>
    </recommendedName>
</protein>
<dbReference type="GO" id="GO:0003887">
    <property type="term" value="F:DNA-directed DNA polymerase activity"/>
    <property type="evidence" value="ECO:0007669"/>
    <property type="project" value="TreeGrafter"/>
</dbReference>
<name>A0A9P0DSI9_DIABA</name>
<keyword evidence="4" id="KW-0539">Nucleus</keyword>
<feature type="compositionally biased region" description="Acidic residues" evidence="5">
    <location>
        <begin position="242"/>
        <end position="255"/>
    </location>
</feature>
<feature type="compositionally biased region" description="Basic and acidic residues" evidence="5">
    <location>
        <begin position="256"/>
        <end position="296"/>
    </location>
</feature>
<gene>
    <name evidence="6" type="ORF">DIABBA_LOCUS5144</name>
</gene>
<feature type="compositionally biased region" description="Basic and acidic residues" evidence="5">
    <location>
        <begin position="173"/>
        <end position="199"/>
    </location>
</feature>
<dbReference type="Pfam" id="PF09507">
    <property type="entry name" value="CDC27"/>
    <property type="match status" value="1"/>
</dbReference>
<dbReference type="Gene3D" id="3.90.1030.20">
    <property type="entry name" value="DNA polymerase delta, p66 (Cdc27) subunit, wHTH domain"/>
    <property type="match status" value="1"/>
</dbReference>